<keyword evidence="2" id="KW-0963">Cytoplasm</keyword>
<sequence length="271" mass="29865">MQIAQLDLSSTWAFGVRWSPSGRTLAHAGHNSMIYFIENVGSAPSAQNVPLHYSPLPNVVIGIGFDCKPMIFTADETGLWSFVKFLDEKKTVVPSALDMVHSSLKPLASCMNCISCIIPLRKPGDTLVKCSSTSGWKEKWVIWELDNNINIPQLSLPAGKLGYRDCNAIYRSSFTSPEYLTVGAGRCFQSQVRLRMCIMFQFSGASADLTCATAVFNLVFQLNGSVFILAIHLRCSKDRDKIGIRLASQNCCAGLILNFSLCIMIYLSSKN</sequence>
<keyword evidence="5" id="KW-0206">Cytoskeleton</keyword>
<keyword evidence="3" id="KW-0853">WD repeat</keyword>
<protein>
    <recommendedName>
        <fullName evidence="9">Anaphase-promoting complex subunit 4 WD40 domain-containing protein</fullName>
    </recommendedName>
</protein>
<evidence type="ECO:0008006" key="9">
    <source>
        <dbReference type="Google" id="ProtNLM"/>
    </source>
</evidence>
<dbReference type="Gene3D" id="2.130.10.10">
    <property type="entry name" value="YVTN repeat-like/Quinoprotein amine dehydrogenase"/>
    <property type="match status" value="1"/>
</dbReference>
<dbReference type="PANTHER" id="PTHR10709">
    <property type="entry name" value="ACTIN-RELATED PROTEIN 2/3 COMPLEX SUBUNIT 1"/>
    <property type="match status" value="1"/>
</dbReference>
<reference evidence="7 8" key="1">
    <citation type="submission" date="2022-12" db="EMBL/GenBank/DDBJ databases">
        <title>Chromosome-scale assembly of the Ensete ventricosum genome.</title>
        <authorList>
            <person name="Dussert Y."/>
            <person name="Stocks J."/>
            <person name="Wendawek A."/>
            <person name="Woldeyes F."/>
            <person name="Nichols R.A."/>
            <person name="Borrell J.S."/>
        </authorList>
    </citation>
    <scope>NUCLEOTIDE SEQUENCE [LARGE SCALE GENOMIC DNA]</scope>
    <source>
        <strain evidence="8">cv. Maze</strain>
        <tissue evidence="7">Seeds</tissue>
    </source>
</reference>
<name>A0AAV8QLN0_ENSVE</name>
<comment type="caution">
    <text evidence="7">The sequence shown here is derived from an EMBL/GenBank/DDBJ whole genome shotgun (WGS) entry which is preliminary data.</text>
</comment>
<evidence type="ECO:0000313" key="7">
    <source>
        <dbReference type="EMBL" id="KAJ8477569.1"/>
    </source>
</evidence>
<keyword evidence="6" id="KW-0472">Membrane</keyword>
<evidence type="ECO:0000256" key="3">
    <source>
        <dbReference type="ARBA" id="ARBA00022574"/>
    </source>
</evidence>
<evidence type="ECO:0000256" key="2">
    <source>
        <dbReference type="ARBA" id="ARBA00022490"/>
    </source>
</evidence>
<feature type="transmembrane region" description="Helical" evidence="6">
    <location>
        <begin position="247"/>
        <end position="267"/>
    </location>
</feature>
<proteinExistence type="predicted"/>
<keyword evidence="6" id="KW-0812">Transmembrane</keyword>
<dbReference type="AlphaFoldDB" id="A0AAV8QLN0"/>
<evidence type="ECO:0000256" key="6">
    <source>
        <dbReference type="SAM" id="Phobius"/>
    </source>
</evidence>
<dbReference type="Proteomes" id="UP001222027">
    <property type="component" value="Unassembled WGS sequence"/>
</dbReference>
<dbReference type="GO" id="GO:0005885">
    <property type="term" value="C:Arp2/3 protein complex"/>
    <property type="evidence" value="ECO:0007669"/>
    <property type="project" value="InterPro"/>
</dbReference>
<evidence type="ECO:0000256" key="5">
    <source>
        <dbReference type="ARBA" id="ARBA00023212"/>
    </source>
</evidence>
<keyword evidence="6" id="KW-1133">Transmembrane helix</keyword>
<dbReference type="GO" id="GO:0051015">
    <property type="term" value="F:actin filament binding"/>
    <property type="evidence" value="ECO:0007669"/>
    <property type="project" value="TreeGrafter"/>
</dbReference>
<dbReference type="InterPro" id="IPR017383">
    <property type="entry name" value="ARPC1"/>
</dbReference>
<evidence type="ECO:0000256" key="4">
    <source>
        <dbReference type="ARBA" id="ARBA00022737"/>
    </source>
</evidence>
<keyword evidence="8" id="KW-1185">Reference proteome</keyword>
<evidence type="ECO:0000256" key="1">
    <source>
        <dbReference type="ARBA" id="ARBA00004496"/>
    </source>
</evidence>
<dbReference type="GO" id="GO:0005737">
    <property type="term" value="C:cytoplasm"/>
    <property type="evidence" value="ECO:0007669"/>
    <property type="project" value="UniProtKB-SubCell"/>
</dbReference>
<dbReference type="PANTHER" id="PTHR10709:SF2">
    <property type="entry name" value="ACTIN-RELATED PROTEIN 2_3 COMPLEX SUBUNIT"/>
    <property type="match status" value="1"/>
</dbReference>
<dbReference type="InterPro" id="IPR015943">
    <property type="entry name" value="WD40/YVTN_repeat-like_dom_sf"/>
</dbReference>
<feature type="transmembrane region" description="Helical" evidence="6">
    <location>
        <begin position="214"/>
        <end position="235"/>
    </location>
</feature>
<accession>A0AAV8QLN0</accession>
<evidence type="ECO:0000313" key="8">
    <source>
        <dbReference type="Proteomes" id="UP001222027"/>
    </source>
</evidence>
<keyword evidence="4" id="KW-0677">Repeat</keyword>
<dbReference type="EMBL" id="JAQQAF010000006">
    <property type="protein sequence ID" value="KAJ8477569.1"/>
    <property type="molecule type" value="Genomic_DNA"/>
</dbReference>
<dbReference type="GO" id="GO:0034314">
    <property type="term" value="P:Arp2/3 complex-mediated actin nucleation"/>
    <property type="evidence" value="ECO:0007669"/>
    <property type="project" value="InterPro"/>
</dbReference>
<comment type="subcellular location">
    <subcellularLocation>
        <location evidence="1">Cytoplasm</location>
    </subcellularLocation>
</comment>
<gene>
    <name evidence="7" type="ORF">OPV22_021296</name>
</gene>
<organism evidence="7 8">
    <name type="scientific">Ensete ventricosum</name>
    <name type="common">Abyssinian banana</name>
    <name type="synonym">Musa ensete</name>
    <dbReference type="NCBI Taxonomy" id="4639"/>
    <lineage>
        <taxon>Eukaryota</taxon>
        <taxon>Viridiplantae</taxon>
        <taxon>Streptophyta</taxon>
        <taxon>Embryophyta</taxon>
        <taxon>Tracheophyta</taxon>
        <taxon>Spermatophyta</taxon>
        <taxon>Magnoliopsida</taxon>
        <taxon>Liliopsida</taxon>
        <taxon>Zingiberales</taxon>
        <taxon>Musaceae</taxon>
        <taxon>Ensete</taxon>
    </lineage>
</organism>